<protein>
    <submittedName>
        <fullName evidence="1">Uncharacterized protein</fullName>
    </submittedName>
</protein>
<dbReference type="RefSeq" id="WP_014658117.1">
    <property type="nucleotide sequence ID" value="NC_017731.1"/>
</dbReference>
<name>A0A140SSY6_PROSM</name>
<dbReference type="Proteomes" id="UP000005012">
    <property type="component" value="Chromosome"/>
</dbReference>
<dbReference type="HOGENOM" id="CLU_174131_0_0_6"/>
<dbReference type="KEGG" id="psi:S70_18710"/>
<dbReference type="GeneID" id="93519730"/>
<organism evidence="1 2">
    <name type="scientific">Providencia stuartii (strain MRSN 2154)</name>
    <dbReference type="NCBI Taxonomy" id="1157951"/>
    <lineage>
        <taxon>Bacteria</taxon>
        <taxon>Pseudomonadati</taxon>
        <taxon>Pseudomonadota</taxon>
        <taxon>Gammaproteobacteria</taxon>
        <taxon>Enterobacterales</taxon>
        <taxon>Morganellaceae</taxon>
        <taxon>Providencia</taxon>
    </lineage>
</organism>
<gene>
    <name evidence="1" type="ordered locus">S70_18710</name>
</gene>
<dbReference type="PATRIC" id="fig|1157951.4.peg.3757"/>
<proteinExistence type="predicted"/>
<evidence type="ECO:0000313" key="2">
    <source>
        <dbReference type="Proteomes" id="UP000005012"/>
    </source>
</evidence>
<accession>A0A140SSY6</accession>
<evidence type="ECO:0000313" key="1">
    <source>
        <dbReference type="EMBL" id="AFH95543.1"/>
    </source>
</evidence>
<reference evidence="2" key="2">
    <citation type="submission" date="2012-04" db="EMBL/GenBank/DDBJ databases">
        <title>Complete genome sequence of Providencia stuartii clinical isolate MRSN 2154.</title>
        <authorList>
            <person name="Clifford R.J."/>
            <person name="Hang J."/>
            <person name="Riley M.C."/>
            <person name="Onmus-Leone F."/>
            <person name="Kuschner R.A."/>
            <person name="Lesho E.P."/>
            <person name="Waterman P.E."/>
        </authorList>
    </citation>
    <scope>NUCLEOTIDE SEQUENCE [LARGE SCALE GENOMIC DNA]</scope>
    <source>
        <strain evidence="2">MRSN 2154</strain>
    </source>
</reference>
<dbReference type="OrthoDB" id="6458542at2"/>
<dbReference type="AlphaFoldDB" id="A0A140SSY6"/>
<dbReference type="EMBL" id="CP003488">
    <property type="protein sequence ID" value="AFH95543.1"/>
    <property type="molecule type" value="Genomic_DNA"/>
</dbReference>
<reference evidence="1 2" key="1">
    <citation type="journal article" date="2012" name="J. Bacteriol.">
        <title>Complete Genome Sequence of Providencia stuartii Clinical Isolate MRSN 2154.</title>
        <authorList>
            <person name="Clifford R.J."/>
            <person name="Hang J."/>
            <person name="Riley M.C."/>
            <person name="Onmus-Leone F."/>
            <person name="Kuschner R.A."/>
            <person name="Lesho E.P."/>
            <person name="Waterman P.E."/>
        </authorList>
    </citation>
    <scope>NUCLEOTIDE SEQUENCE [LARGE SCALE GENOMIC DNA]</scope>
    <source>
        <strain evidence="1 2">MRSN 2154</strain>
    </source>
</reference>
<sequence length="111" mass="12648">MKAQPKTPLNVTLYIHAQKQFDGSYRYRPSTFKYDIDSGLGFVVSECNVEIPFQELTTEQLVNAEIEALRSEQNKILADAHVKSSLLEDQIQMLLCVEGKPISKIDEEIPY</sequence>